<dbReference type="Pfam" id="PF07727">
    <property type="entry name" value="RVT_2"/>
    <property type="match status" value="1"/>
</dbReference>
<organism evidence="3 4">
    <name type="scientific">Lithospermum erythrorhizon</name>
    <name type="common">Purple gromwell</name>
    <name type="synonym">Lithospermum officinale var. erythrorhizon</name>
    <dbReference type="NCBI Taxonomy" id="34254"/>
    <lineage>
        <taxon>Eukaryota</taxon>
        <taxon>Viridiplantae</taxon>
        <taxon>Streptophyta</taxon>
        <taxon>Embryophyta</taxon>
        <taxon>Tracheophyta</taxon>
        <taxon>Spermatophyta</taxon>
        <taxon>Magnoliopsida</taxon>
        <taxon>eudicotyledons</taxon>
        <taxon>Gunneridae</taxon>
        <taxon>Pentapetalae</taxon>
        <taxon>asterids</taxon>
        <taxon>lamiids</taxon>
        <taxon>Boraginales</taxon>
        <taxon>Boraginaceae</taxon>
        <taxon>Boraginoideae</taxon>
        <taxon>Lithospermeae</taxon>
        <taxon>Lithospermum</taxon>
    </lineage>
</organism>
<proteinExistence type="predicted"/>
<protein>
    <submittedName>
        <fullName evidence="3">Transmembrane signal receptor</fullName>
    </submittedName>
</protein>
<dbReference type="EMBL" id="BAABME010006363">
    <property type="protein sequence ID" value="GAA0168148.1"/>
    <property type="molecule type" value="Genomic_DNA"/>
</dbReference>
<feature type="region of interest" description="Disordered" evidence="1">
    <location>
        <begin position="1"/>
        <end position="37"/>
    </location>
</feature>
<keyword evidence="3" id="KW-0675">Receptor</keyword>
<evidence type="ECO:0000313" key="3">
    <source>
        <dbReference type="EMBL" id="GAA0168148.1"/>
    </source>
</evidence>
<keyword evidence="4" id="KW-1185">Reference proteome</keyword>
<reference evidence="3 4" key="1">
    <citation type="submission" date="2024-01" db="EMBL/GenBank/DDBJ databases">
        <title>The complete chloroplast genome sequence of Lithospermum erythrorhizon: insights into the phylogenetic relationship among Boraginaceae species and the maternal lineages of purple gromwells.</title>
        <authorList>
            <person name="Okada T."/>
            <person name="Watanabe K."/>
        </authorList>
    </citation>
    <scope>NUCLEOTIDE SEQUENCE [LARGE SCALE GENOMIC DNA]</scope>
</reference>
<feature type="compositionally biased region" description="Low complexity" evidence="1">
    <location>
        <begin position="20"/>
        <end position="35"/>
    </location>
</feature>
<keyword evidence="3" id="KW-0812">Transmembrane</keyword>
<evidence type="ECO:0000313" key="4">
    <source>
        <dbReference type="Proteomes" id="UP001454036"/>
    </source>
</evidence>
<gene>
    <name evidence="3" type="ORF">LIER_22930</name>
</gene>
<accession>A0AAV3QYM2</accession>
<evidence type="ECO:0000259" key="2">
    <source>
        <dbReference type="Pfam" id="PF07727"/>
    </source>
</evidence>
<dbReference type="InterPro" id="IPR013103">
    <property type="entry name" value="RVT_2"/>
</dbReference>
<dbReference type="Proteomes" id="UP001454036">
    <property type="component" value="Unassembled WGS sequence"/>
</dbReference>
<feature type="compositionally biased region" description="Basic and acidic residues" evidence="1">
    <location>
        <begin position="1"/>
        <end position="19"/>
    </location>
</feature>
<sequence length="141" mass="15673">MGKGLRTEHPSVRLRDFDTHTTVSPSPLSSPLTVPRGVEPRNFTEALSDPGWCEAMAKEIAALEANGTWVMATLPPNKKAFGYKWVYKIKYNAEGSVERLKARLVILGNHQMAGIDYHETFAPVAKMVSVRTFLVMVATRN</sequence>
<evidence type="ECO:0000256" key="1">
    <source>
        <dbReference type="SAM" id="MobiDB-lite"/>
    </source>
</evidence>
<dbReference type="AlphaFoldDB" id="A0AAV3QYM2"/>
<feature type="domain" description="Reverse transcriptase Ty1/copia-type" evidence="2">
    <location>
        <begin position="66"/>
        <end position="139"/>
    </location>
</feature>
<keyword evidence="3" id="KW-0472">Membrane</keyword>
<comment type="caution">
    <text evidence="3">The sequence shown here is derived from an EMBL/GenBank/DDBJ whole genome shotgun (WGS) entry which is preliminary data.</text>
</comment>
<name>A0AAV3QYM2_LITER</name>